<sequence length="138" mass="15675">MIPRLAQFKYFHRLYYDPTRLWRVGRTPASAVQGVRDPRHILPHDLVVPASQQYCRSDCGTVSRAVGRPFDLGPKVILLGLMDDIGGPLTVVSLVALGYIIAKKDIAWYWDVDEPPAITEWMRGMDICGKLEEMVYKD</sequence>
<reference evidence="1" key="1">
    <citation type="journal article" date="2022" name="bioRxiv">
        <title>Sequencing and chromosome-scale assembly of the giantPleurodeles waltlgenome.</title>
        <authorList>
            <person name="Brown T."/>
            <person name="Elewa A."/>
            <person name="Iarovenko S."/>
            <person name="Subramanian E."/>
            <person name="Araus A.J."/>
            <person name="Petzold A."/>
            <person name="Susuki M."/>
            <person name="Suzuki K.-i.T."/>
            <person name="Hayashi T."/>
            <person name="Toyoda A."/>
            <person name="Oliveira C."/>
            <person name="Osipova E."/>
            <person name="Leigh N.D."/>
            <person name="Simon A."/>
            <person name="Yun M.H."/>
        </authorList>
    </citation>
    <scope>NUCLEOTIDE SEQUENCE</scope>
    <source>
        <strain evidence="1">20211129_DDA</strain>
        <tissue evidence="1">Liver</tissue>
    </source>
</reference>
<name>A0AAV7L5Q6_PLEWA</name>
<dbReference type="Proteomes" id="UP001066276">
    <property type="component" value="Chromosome 11"/>
</dbReference>
<accession>A0AAV7L5Q6</accession>
<dbReference type="AlphaFoldDB" id="A0AAV7L5Q6"/>
<gene>
    <name evidence="1" type="ORF">NDU88_000048</name>
</gene>
<protein>
    <submittedName>
        <fullName evidence="1">Uncharacterized protein</fullName>
    </submittedName>
</protein>
<dbReference type="EMBL" id="JANPWB010000015">
    <property type="protein sequence ID" value="KAJ1086847.1"/>
    <property type="molecule type" value="Genomic_DNA"/>
</dbReference>
<proteinExistence type="predicted"/>
<organism evidence="1 2">
    <name type="scientific">Pleurodeles waltl</name>
    <name type="common">Iberian ribbed newt</name>
    <dbReference type="NCBI Taxonomy" id="8319"/>
    <lineage>
        <taxon>Eukaryota</taxon>
        <taxon>Metazoa</taxon>
        <taxon>Chordata</taxon>
        <taxon>Craniata</taxon>
        <taxon>Vertebrata</taxon>
        <taxon>Euteleostomi</taxon>
        <taxon>Amphibia</taxon>
        <taxon>Batrachia</taxon>
        <taxon>Caudata</taxon>
        <taxon>Salamandroidea</taxon>
        <taxon>Salamandridae</taxon>
        <taxon>Pleurodelinae</taxon>
        <taxon>Pleurodeles</taxon>
    </lineage>
</organism>
<keyword evidence="2" id="KW-1185">Reference proteome</keyword>
<comment type="caution">
    <text evidence="1">The sequence shown here is derived from an EMBL/GenBank/DDBJ whole genome shotgun (WGS) entry which is preliminary data.</text>
</comment>
<evidence type="ECO:0000313" key="1">
    <source>
        <dbReference type="EMBL" id="KAJ1086847.1"/>
    </source>
</evidence>
<evidence type="ECO:0000313" key="2">
    <source>
        <dbReference type="Proteomes" id="UP001066276"/>
    </source>
</evidence>